<accession>A0A8J2WCZ8</accession>
<reference evidence="5" key="1">
    <citation type="submission" date="2021-11" db="EMBL/GenBank/DDBJ databases">
        <authorList>
            <person name="Schell T."/>
        </authorList>
    </citation>
    <scope>NUCLEOTIDE SEQUENCE</scope>
    <source>
        <strain evidence="5">M5</strain>
    </source>
</reference>
<dbReference type="PANTHER" id="PTHR15431">
    <property type="entry name" value="FGFR1 ONCOGENE PARTNER/LISH DOMAIN-CONTAINING PROTEIN"/>
    <property type="match status" value="1"/>
</dbReference>
<keyword evidence="6" id="KW-1185">Reference proteome</keyword>
<gene>
    <name evidence="5" type="ORF">DGAL_LOCUS1820</name>
</gene>
<name>A0A8J2WCZ8_9CRUS</name>
<sequence>MSTEEDPELRDLIAKTLENNGVLGKLRAQLRASTFLALDQQEDPKVNFPNSNLAVQEFGSSKQGAITMSLIRDFLTSLNMQFTLAVFDPETCEGVSYKNISRSSLASELGLDNVNSDVPLLHALVANTMKEQNISGVSGTNADKQSPSGLIDHVEAKLGNLKVQKTEDYDEDFQSSSESSASTPKNENKDASVEEDLDVSASDLLASQSSNAADTMDKSTSNSSLGIADHVEKL</sequence>
<keyword evidence="1" id="KW-0963">Cytoplasm</keyword>
<feature type="compositionally biased region" description="Polar residues" evidence="3">
    <location>
        <begin position="205"/>
        <end position="225"/>
    </location>
</feature>
<keyword evidence="2" id="KW-0206">Cytoskeleton</keyword>
<dbReference type="Proteomes" id="UP000789390">
    <property type="component" value="Unassembled WGS sequence"/>
</dbReference>
<dbReference type="Pfam" id="PF09398">
    <property type="entry name" value="FOP_dimer"/>
    <property type="match status" value="1"/>
</dbReference>
<dbReference type="GO" id="GO:0005813">
    <property type="term" value="C:centrosome"/>
    <property type="evidence" value="ECO:0007669"/>
    <property type="project" value="TreeGrafter"/>
</dbReference>
<dbReference type="GO" id="GO:0034453">
    <property type="term" value="P:microtubule anchoring"/>
    <property type="evidence" value="ECO:0007669"/>
    <property type="project" value="InterPro"/>
</dbReference>
<feature type="region of interest" description="Disordered" evidence="3">
    <location>
        <begin position="165"/>
        <end position="234"/>
    </location>
</feature>
<organism evidence="5 6">
    <name type="scientific">Daphnia galeata</name>
    <dbReference type="NCBI Taxonomy" id="27404"/>
    <lineage>
        <taxon>Eukaryota</taxon>
        <taxon>Metazoa</taxon>
        <taxon>Ecdysozoa</taxon>
        <taxon>Arthropoda</taxon>
        <taxon>Crustacea</taxon>
        <taxon>Branchiopoda</taxon>
        <taxon>Diplostraca</taxon>
        <taxon>Cladocera</taxon>
        <taxon>Anomopoda</taxon>
        <taxon>Daphniidae</taxon>
        <taxon>Daphnia</taxon>
    </lineage>
</organism>
<dbReference type="EMBL" id="CAKKLH010000024">
    <property type="protein sequence ID" value="CAH0099665.1"/>
    <property type="molecule type" value="Genomic_DNA"/>
</dbReference>
<evidence type="ECO:0000256" key="1">
    <source>
        <dbReference type="ARBA" id="ARBA00022490"/>
    </source>
</evidence>
<dbReference type="PANTHER" id="PTHR15431:SF9">
    <property type="entry name" value="CENTROSOMAL PROTEIN 43"/>
    <property type="match status" value="1"/>
</dbReference>
<dbReference type="Gene3D" id="1.20.960.40">
    <property type="match status" value="1"/>
</dbReference>
<dbReference type="AlphaFoldDB" id="A0A8J2WCZ8"/>
<evidence type="ECO:0000313" key="5">
    <source>
        <dbReference type="EMBL" id="CAH0099665.1"/>
    </source>
</evidence>
<feature type="domain" description="FGFR1 oncogene partner (FOP) N-terminal dimerisation" evidence="4">
    <location>
        <begin position="56"/>
        <end position="126"/>
    </location>
</feature>
<dbReference type="OrthoDB" id="2160638at2759"/>
<protein>
    <recommendedName>
        <fullName evidence="4">FGFR1 oncogene partner (FOP) N-terminal dimerisation domain-containing protein</fullName>
    </recommendedName>
</protein>
<evidence type="ECO:0000313" key="6">
    <source>
        <dbReference type="Proteomes" id="UP000789390"/>
    </source>
</evidence>
<proteinExistence type="predicted"/>
<dbReference type="InterPro" id="IPR018993">
    <property type="entry name" value="FOP_dimerisation-dom_N"/>
</dbReference>
<comment type="caution">
    <text evidence="5">The sequence shown here is derived from an EMBL/GenBank/DDBJ whole genome shotgun (WGS) entry which is preliminary data.</text>
</comment>
<evidence type="ECO:0000256" key="3">
    <source>
        <dbReference type="SAM" id="MobiDB-lite"/>
    </source>
</evidence>
<evidence type="ECO:0000256" key="2">
    <source>
        <dbReference type="ARBA" id="ARBA00023212"/>
    </source>
</evidence>
<evidence type="ECO:0000259" key="4">
    <source>
        <dbReference type="Pfam" id="PF09398"/>
    </source>
</evidence>